<keyword evidence="2" id="KW-1185">Reference proteome</keyword>
<accession>A0ACC1KK44</accession>
<evidence type="ECO:0000313" key="2">
    <source>
        <dbReference type="Proteomes" id="UP001140087"/>
    </source>
</evidence>
<sequence length="209" mass="22661">PSRAQHGRMGAADFFSDGRDRQRQQRRRSRSPDGGDDDVRRRDDVRRERRKQHERDQRLSRAGGRAGRTGEGRDISEKIALGIARPTAARESMFDSRLFNQPSASNAALQNDEAYSLYDRPLFGAGASSSSNYRPRGAADDDAQAAEVDRMMGSDRFGSSLAGLGSGGGGQPAARPPPPRSGPVAFEKGDVFGIDAFADSARRAKDGKH</sequence>
<gene>
    <name evidence="1" type="primary">PRP45_2</name>
    <name evidence="1" type="ORF">H4R21_006363</name>
</gene>
<protein>
    <submittedName>
        <fullName evidence="1">mRNA splicing protein</fullName>
    </submittedName>
</protein>
<dbReference type="Proteomes" id="UP001140087">
    <property type="component" value="Unassembled WGS sequence"/>
</dbReference>
<comment type="caution">
    <text evidence="1">The sequence shown here is derived from an EMBL/GenBank/DDBJ whole genome shotgun (WGS) entry which is preliminary data.</text>
</comment>
<proteinExistence type="predicted"/>
<dbReference type="EMBL" id="JANBUN010003351">
    <property type="protein sequence ID" value="KAJ2791185.1"/>
    <property type="molecule type" value="Genomic_DNA"/>
</dbReference>
<feature type="non-terminal residue" evidence="1">
    <location>
        <position position="1"/>
    </location>
</feature>
<organism evidence="1 2">
    <name type="scientific">Coemansia helicoidea</name>
    <dbReference type="NCBI Taxonomy" id="1286919"/>
    <lineage>
        <taxon>Eukaryota</taxon>
        <taxon>Fungi</taxon>
        <taxon>Fungi incertae sedis</taxon>
        <taxon>Zoopagomycota</taxon>
        <taxon>Kickxellomycotina</taxon>
        <taxon>Kickxellomycetes</taxon>
        <taxon>Kickxellales</taxon>
        <taxon>Kickxellaceae</taxon>
        <taxon>Coemansia</taxon>
    </lineage>
</organism>
<evidence type="ECO:0000313" key="1">
    <source>
        <dbReference type="EMBL" id="KAJ2791185.1"/>
    </source>
</evidence>
<reference evidence="1" key="1">
    <citation type="submission" date="2022-07" db="EMBL/GenBank/DDBJ databases">
        <title>Phylogenomic reconstructions and comparative analyses of Kickxellomycotina fungi.</title>
        <authorList>
            <person name="Reynolds N.K."/>
            <person name="Stajich J.E."/>
            <person name="Barry K."/>
            <person name="Grigoriev I.V."/>
            <person name="Crous P."/>
            <person name="Smith M.E."/>
        </authorList>
    </citation>
    <scope>NUCLEOTIDE SEQUENCE</scope>
    <source>
        <strain evidence="1">BCRC 34780</strain>
    </source>
</reference>
<name>A0ACC1KK44_9FUNG</name>